<sequence length="448" mass="50200">MADGDDQQSLSQSIKGRLQEGVQNSVFRDKGLLDPDAVIDEDRIVGRDDQLDDIITYLRPALQGNRPPNMLLYGPSGTGKSLIINAVCQQVLELANSQGDRFGVIKVNCQTIKSHDRAVYRLVKNAAEEAGVDVGVPESGISTDQKLDRFYEILSNNFDSVIIILDEVDLLVGRQRDPNDEPAYSKLLYQLSRASQLGRIEGHVSVAALTNDPRFMEDLDGRAESSFNPQDVVFPDYDANQLQAILERRRDAYQDDVLEDGIIPLSAAFAAQDHGDARKAIDLFRKAGEIADRGGKDTVREEHVRDAQKEAERDRTLTQMQGLSTQKKLSLYATAIVPVYSQRNLNAVPSTVAYRVYQYLTDLLDADEKSRDSYLRYMNEAETYNFVTSEKRGRGYGSGVHKEYTFVDDPEVVAETLQTDFRLEDAEHEEDLVKSVVNAQIDDFFEGN</sequence>
<evidence type="ECO:0000259" key="6">
    <source>
        <dbReference type="SMART" id="SM00382"/>
    </source>
</evidence>
<dbReference type="CDD" id="cd00009">
    <property type="entry name" value="AAA"/>
    <property type="match status" value="1"/>
</dbReference>
<dbReference type="AlphaFoldDB" id="A0A1H8TWD0"/>
<evidence type="ECO:0000313" key="8">
    <source>
        <dbReference type="Proteomes" id="UP000198775"/>
    </source>
</evidence>
<feature type="binding site" evidence="5">
    <location>
        <begin position="78"/>
        <end position="82"/>
    </location>
    <ligand>
        <name>ATP</name>
        <dbReference type="ChEBI" id="CHEBI:30616"/>
    </ligand>
</feature>
<dbReference type="Pfam" id="PF00004">
    <property type="entry name" value="AAA"/>
    <property type="match status" value="1"/>
</dbReference>
<dbReference type="FunFam" id="1.10.8.60:FF:000073">
    <property type="entry name" value="ORC1-type DNA replication protein"/>
    <property type="match status" value="1"/>
</dbReference>
<evidence type="ECO:0000256" key="5">
    <source>
        <dbReference type="HAMAP-Rule" id="MF_01407"/>
    </source>
</evidence>
<dbReference type="InterPro" id="IPR050311">
    <property type="entry name" value="ORC1/CDC6"/>
</dbReference>
<keyword evidence="3 5" id="KW-0547">Nucleotide-binding</keyword>
<dbReference type="Pfam" id="PF22703">
    <property type="entry name" value="Cdc6_lid"/>
    <property type="match status" value="1"/>
</dbReference>
<dbReference type="InterPro" id="IPR027417">
    <property type="entry name" value="P-loop_NTPase"/>
</dbReference>
<feature type="binding site" evidence="5">
    <location>
        <position position="237"/>
    </location>
    <ligand>
        <name>ATP</name>
        <dbReference type="ChEBI" id="CHEBI:30616"/>
    </ligand>
</feature>
<dbReference type="Pfam" id="PF09079">
    <property type="entry name" value="WHD_Cdc6"/>
    <property type="match status" value="1"/>
</dbReference>
<dbReference type="Gene3D" id="3.40.50.300">
    <property type="entry name" value="P-loop containing nucleotide triphosphate hydrolases"/>
    <property type="match status" value="1"/>
</dbReference>
<proteinExistence type="inferred from homology"/>
<dbReference type="FunFam" id="3.40.50.300:FF:000930">
    <property type="entry name" value="ORC1-type DNA replication protein"/>
    <property type="match status" value="1"/>
</dbReference>
<dbReference type="OrthoDB" id="195574at2157"/>
<dbReference type="Gene3D" id="1.10.10.10">
    <property type="entry name" value="Winged helix-like DNA-binding domain superfamily/Winged helix DNA-binding domain"/>
    <property type="match status" value="1"/>
</dbReference>
<comment type="function">
    <text evidence="5">Involved in regulation of DNA replication.</text>
</comment>
<evidence type="ECO:0000256" key="3">
    <source>
        <dbReference type="ARBA" id="ARBA00022741"/>
    </source>
</evidence>
<organism evidence="7 8">
    <name type="scientific">Halorientalis persicus</name>
    <dbReference type="NCBI Taxonomy" id="1367881"/>
    <lineage>
        <taxon>Archaea</taxon>
        <taxon>Methanobacteriati</taxon>
        <taxon>Methanobacteriota</taxon>
        <taxon>Stenosarchaea group</taxon>
        <taxon>Halobacteria</taxon>
        <taxon>Halobacteriales</taxon>
        <taxon>Haloarculaceae</taxon>
        <taxon>Halorientalis</taxon>
    </lineage>
</organism>
<accession>A0A1H8TWD0</accession>
<dbReference type="RefSeq" id="WP_092663131.1">
    <property type="nucleotide sequence ID" value="NZ_FOCX01000024.1"/>
</dbReference>
<protein>
    <recommendedName>
        <fullName evidence="5">ORC1-type DNA replication protein</fullName>
    </recommendedName>
</protein>
<gene>
    <name evidence="7" type="ORF">SAMN05216388_102425</name>
</gene>
<dbReference type="SMART" id="SM00382">
    <property type="entry name" value="AAA"/>
    <property type="match status" value="1"/>
</dbReference>
<dbReference type="InterPro" id="IPR003959">
    <property type="entry name" value="ATPase_AAA_core"/>
</dbReference>
<evidence type="ECO:0000256" key="2">
    <source>
        <dbReference type="ARBA" id="ARBA00022705"/>
    </source>
</evidence>
<dbReference type="PANTHER" id="PTHR10763">
    <property type="entry name" value="CELL DIVISION CONTROL PROTEIN 6-RELATED"/>
    <property type="match status" value="1"/>
</dbReference>
<keyword evidence="4 5" id="KW-0067">ATP-binding</keyword>
<keyword evidence="8" id="KW-1185">Reference proteome</keyword>
<dbReference type="Gene3D" id="1.10.8.60">
    <property type="match status" value="1"/>
</dbReference>
<dbReference type="InterPro" id="IPR014277">
    <property type="entry name" value="Orc1/Cdc6_arc"/>
</dbReference>
<dbReference type="EMBL" id="FOCX01000024">
    <property type="protein sequence ID" value="SEO94843.1"/>
    <property type="molecule type" value="Genomic_DNA"/>
</dbReference>
<comment type="similarity">
    <text evidence="1 5">Belongs to the CDC6/cdc18 family.</text>
</comment>
<dbReference type="NCBIfam" id="TIGR02928">
    <property type="entry name" value="orc1/cdc6 family replication initiation protein"/>
    <property type="match status" value="1"/>
</dbReference>
<keyword evidence="2 5" id="KW-0235">DNA replication</keyword>
<evidence type="ECO:0000256" key="1">
    <source>
        <dbReference type="ARBA" id="ARBA00006184"/>
    </source>
</evidence>
<evidence type="ECO:0000313" key="7">
    <source>
        <dbReference type="EMBL" id="SEO94843.1"/>
    </source>
</evidence>
<feature type="binding site" evidence="5">
    <location>
        <position position="249"/>
    </location>
    <ligand>
        <name>ATP</name>
        <dbReference type="ChEBI" id="CHEBI:30616"/>
    </ligand>
</feature>
<dbReference type="InterPro" id="IPR036390">
    <property type="entry name" value="WH_DNA-bd_sf"/>
</dbReference>
<dbReference type="GO" id="GO:0016887">
    <property type="term" value="F:ATP hydrolysis activity"/>
    <property type="evidence" value="ECO:0007669"/>
    <property type="project" value="InterPro"/>
</dbReference>
<dbReference type="InterPro" id="IPR055237">
    <property type="entry name" value="Cdc6_lid"/>
</dbReference>
<reference evidence="8" key="1">
    <citation type="submission" date="2016-10" db="EMBL/GenBank/DDBJ databases">
        <authorList>
            <person name="Varghese N."/>
            <person name="Submissions S."/>
        </authorList>
    </citation>
    <scope>NUCLEOTIDE SEQUENCE [LARGE SCALE GENOMIC DNA]</scope>
    <source>
        <strain evidence="8">IBRC-M 10043</strain>
    </source>
</reference>
<dbReference type="PANTHER" id="PTHR10763:SF22">
    <property type="entry name" value="ORC1-TYPE DNA REPLICATION PROTEIN"/>
    <property type="match status" value="1"/>
</dbReference>
<dbReference type="GO" id="GO:0005524">
    <property type="term" value="F:ATP binding"/>
    <property type="evidence" value="ECO:0007669"/>
    <property type="project" value="UniProtKB-UniRule"/>
</dbReference>
<dbReference type="InterPro" id="IPR003593">
    <property type="entry name" value="AAA+_ATPase"/>
</dbReference>
<dbReference type="InterPro" id="IPR015163">
    <property type="entry name" value="Cdc6_C"/>
</dbReference>
<dbReference type="SUPFAM" id="SSF46785">
    <property type="entry name" value="Winged helix' DNA-binding domain"/>
    <property type="match status" value="1"/>
</dbReference>
<dbReference type="SUPFAM" id="SSF52540">
    <property type="entry name" value="P-loop containing nucleoside triphosphate hydrolases"/>
    <property type="match status" value="1"/>
</dbReference>
<dbReference type="GO" id="GO:0006260">
    <property type="term" value="P:DNA replication"/>
    <property type="evidence" value="ECO:0007669"/>
    <property type="project" value="UniProtKB-UniRule"/>
</dbReference>
<dbReference type="HAMAP" id="MF_01407">
    <property type="entry name" value="ORC1_type_DNA_replic_protein"/>
    <property type="match status" value="1"/>
</dbReference>
<dbReference type="InterPro" id="IPR036388">
    <property type="entry name" value="WH-like_DNA-bd_sf"/>
</dbReference>
<feature type="domain" description="AAA+ ATPase" evidence="6">
    <location>
        <begin position="66"/>
        <end position="256"/>
    </location>
</feature>
<name>A0A1H8TWD0_9EURY</name>
<evidence type="ECO:0000256" key="4">
    <source>
        <dbReference type="ARBA" id="ARBA00022840"/>
    </source>
</evidence>
<dbReference type="Proteomes" id="UP000198775">
    <property type="component" value="Unassembled WGS sequence"/>
</dbReference>